<dbReference type="AlphaFoldDB" id="A0A011NYX2"/>
<accession>A0A011NYX2</accession>
<proteinExistence type="predicted"/>
<gene>
    <name evidence="1" type="ORF">AW08_00323</name>
</gene>
<name>A0A011NYX2_9PROT</name>
<protein>
    <submittedName>
        <fullName evidence="1">Uncharacterized protein</fullName>
    </submittedName>
</protein>
<organism evidence="1 2">
    <name type="scientific">Candidatus Accumulibacter adjunctus</name>
    <dbReference type="NCBI Taxonomy" id="1454001"/>
    <lineage>
        <taxon>Bacteria</taxon>
        <taxon>Pseudomonadati</taxon>
        <taxon>Pseudomonadota</taxon>
        <taxon>Betaproteobacteria</taxon>
        <taxon>Candidatus Accumulibacter</taxon>
    </lineage>
</organism>
<sequence>MCVQTWLRKWRSCEMMTIVLLRSLITFSSQRMVPMSRLFVGSSRSRMSGSANSAWISRTRSFQPGATSLIGP</sequence>
<reference evidence="1" key="1">
    <citation type="submission" date="2014-02" db="EMBL/GenBank/DDBJ databases">
        <title>Expanding our view of genomic diversity in Candidatus Accumulibacter clades.</title>
        <authorList>
            <person name="Skennerton C.T."/>
            <person name="Barr J.J."/>
            <person name="Slater F.R."/>
            <person name="Bond P.L."/>
            <person name="Tyson G.W."/>
        </authorList>
    </citation>
    <scope>NUCLEOTIDE SEQUENCE [LARGE SCALE GENOMIC DNA]</scope>
</reference>
<evidence type="ECO:0000313" key="1">
    <source>
        <dbReference type="EMBL" id="EXI69830.1"/>
    </source>
</evidence>
<dbReference type="Proteomes" id="UP000020218">
    <property type="component" value="Unassembled WGS sequence"/>
</dbReference>
<keyword evidence="2" id="KW-1185">Reference proteome</keyword>
<dbReference type="EMBL" id="JFAX01000001">
    <property type="protein sequence ID" value="EXI69830.1"/>
    <property type="molecule type" value="Genomic_DNA"/>
</dbReference>
<evidence type="ECO:0000313" key="2">
    <source>
        <dbReference type="Proteomes" id="UP000020218"/>
    </source>
</evidence>
<comment type="caution">
    <text evidence="1">The sequence shown here is derived from an EMBL/GenBank/DDBJ whole genome shotgun (WGS) entry which is preliminary data.</text>
</comment>